<evidence type="ECO:0000256" key="1">
    <source>
        <dbReference type="ARBA" id="ARBA00038494"/>
    </source>
</evidence>
<dbReference type="Proteomes" id="UP000064967">
    <property type="component" value="Chromosome"/>
</dbReference>
<keyword evidence="3" id="KW-0808">Transferase</keyword>
<dbReference type="CDD" id="cd02511">
    <property type="entry name" value="Beta4Glucosyltransferase"/>
    <property type="match status" value="1"/>
</dbReference>
<dbReference type="PANTHER" id="PTHR43630:SF2">
    <property type="entry name" value="GLYCOSYLTRANSFERASE"/>
    <property type="match status" value="1"/>
</dbReference>
<dbReference type="InterPro" id="IPR011990">
    <property type="entry name" value="TPR-like_helical_dom_sf"/>
</dbReference>
<dbReference type="EMBL" id="CP012333">
    <property type="protein sequence ID" value="AKU95900.1"/>
    <property type="molecule type" value="Genomic_DNA"/>
</dbReference>
<dbReference type="OrthoDB" id="9790457at2"/>
<evidence type="ECO:0000313" key="4">
    <source>
        <dbReference type="Proteomes" id="UP000064967"/>
    </source>
</evidence>
<dbReference type="PANTHER" id="PTHR43630">
    <property type="entry name" value="POLY-BETA-1,6-N-ACETYL-D-GLUCOSAMINE SYNTHASE"/>
    <property type="match status" value="1"/>
</dbReference>
<evidence type="ECO:0000313" key="3">
    <source>
        <dbReference type="EMBL" id="AKU95900.1"/>
    </source>
</evidence>
<dbReference type="STRING" id="1391654.AKJ09_02564"/>
<feature type="domain" description="Glycosyltransferase 2-like" evidence="2">
    <location>
        <begin position="14"/>
        <end position="135"/>
    </location>
</feature>
<evidence type="ECO:0000259" key="2">
    <source>
        <dbReference type="Pfam" id="PF00535"/>
    </source>
</evidence>
<name>A0A0K1PQT0_9BACT</name>
<organism evidence="3 4">
    <name type="scientific">Labilithrix luteola</name>
    <dbReference type="NCBI Taxonomy" id="1391654"/>
    <lineage>
        <taxon>Bacteria</taxon>
        <taxon>Pseudomonadati</taxon>
        <taxon>Myxococcota</taxon>
        <taxon>Polyangia</taxon>
        <taxon>Polyangiales</taxon>
        <taxon>Labilitrichaceae</taxon>
        <taxon>Labilithrix</taxon>
    </lineage>
</organism>
<protein>
    <submittedName>
        <fullName evidence="3">Glycosyl transferase, group 2 family protein</fullName>
    </submittedName>
</protein>
<sequence>MHTPAPTIDRPLLSVCMIVKNEELNLGRALASLAGLDAELVVVDTGSTDRTVEIALEHGARVVSFAWVDDFSAARNFAFAHARAAWMLVLDADEAVTPAFIDGVAEVLEKSNAGGVRIPVRCVDDAGRLQQRVSSTRIVRNGHGYAYENRIHEDVEGSILRAGGTLEDAELPIVHRGYTAAENQRKGRFERNLRLTMAAHEASPADPRHWHYLGLELAIAGDYGRAAIWFERVVTRSPEHVLAGWSASQLAAIRVAERAFGAAWDAAKFGTGVKLGRVPSLFLLGDLAVRDGDPETALGCVEQLEKLPSRVEGDVARRVEATLVLRANALAELGSARQAYDLLVRAVRRFPADAAIADALVKVAERIHPGPRAWAIAAKDTDGAPSVLAATIGGLVRVRAWSAAAAIGDRHGLRNEHYSYALARLGRIVEAREVLTSFGDSAAVHRFLVGLERRDEKLVADALFFLPERAAVVAECLFGERPAPRELAWLLMDWLQIALSHRADAVVEDLVRSLPGRPSERAALHALHVYEAGEPMSALRIALDCATEPEGAEVIGLVAFERGDFDAAAKLLLQRVRAGDASVRVLRRTKEALSKIGAKALAGEVLAEARASRPHARAFREAVARVDKHRARLPYATP</sequence>
<dbReference type="SUPFAM" id="SSF53448">
    <property type="entry name" value="Nucleotide-diphospho-sugar transferases"/>
    <property type="match status" value="1"/>
</dbReference>
<dbReference type="KEGG" id="llu:AKJ09_02564"/>
<dbReference type="AlphaFoldDB" id="A0A0K1PQT0"/>
<keyword evidence="4" id="KW-1185">Reference proteome</keyword>
<dbReference type="Gene3D" id="3.90.550.10">
    <property type="entry name" value="Spore Coat Polysaccharide Biosynthesis Protein SpsA, Chain A"/>
    <property type="match status" value="1"/>
</dbReference>
<dbReference type="GO" id="GO:0016740">
    <property type="term" value="F:transferase activity"/>
    <property type="evidence" value="ECO:0007669"/>
    <property type="project" value="UniProtKB-KW"/>
</dbReference>
<comment type="similarity">
    <text evidence="1">Belongs to the glycosyltransferase 2 family. WaaE/KdtX subfamily.</text>
</comment>
<accession>A0A0K1PQT0</accession>
<proteinExistence type="inferred from homology"/>
<dbReference type="SUPFAM" id="SSF48452">
    <property type="entry name" value="TPR-like"/>
    <property type="match status" value="1"/>
</dbReference>
<dbReference type="Gene3D" id="1.25.40.10">
    <property type="entry name" value="Tetratricopeptide repeat domain"/>
    <property type="match status" value="1"/>
</dbReference>
<gene>
    <name evidence="3" type="ORF">AKJ09_02564</name>
</gene>
<reference evidence="3 4" key="1">
    <citation type="submission" date="2015-08" db="EMBL/GenBank/DDBJ databases">
        <authorList>
            <person name="Babu N.S."/>
            <person name="Beckwith C.J."/>
            <person name="Beseler K.G."/>
            <person name="Brison A."/>
            <person name="Carone J.V."/>
            <person name="Caskin T.P."/>
            <person name="Diamond M."/>
            <person name="Durham M.E."/>
            <person name="Foxe J.M."/>
            <person name="Go M."/>
            <person name="Henderson B.A."/>
            <person name="Jones I.B."/>
            <person name="McGettigan J.A."/>
            <person name="Micheletti S.J."/>
            <person name="Nasrallah M.E."/>
            <person name="Ortiz D."/>
            <person name="Piller C.R."/>
            <person name="Privatt S.R."/>
            <person name="Schneider S.L."/>
            <person name="Sharp S."/>
            <person name="Smith T.C."/>
            <person name="Stanton J.D."/>
            <person name="Ullery H.E."/>
            <person name="Wilson R.J."/>
            <person name="Serrano M.G."/>
            <person name="Buck G."/>
            <person name="Lee V."/>
            <person name="Wang Y."/>
            <person name="Carvalho R."/>
            <person name="Voegtly L."/>
            <person name="Shi R."/>
            <person name="Duckworth R."/>
            <person name="Johnson A."/>
            <person name="Loviza R."/>
            <person name="Walstead R."/>
            <person name="Shah Z."/>
            <person name="Kiflezghi M."/>
            <person name="Wade K."/>
            <person name="Ball S.L."/>
            <person name="Bradley K.W."/>
            <person name="Asai D.J."/>
            <person name="Bowman C.A."/>
            <person name="Russell D.A."/>
            <person name="Pope W.H."/>
            <person name="Jacobs-Sera D."/>
            <person name="Hendrix R.W."/>
            <person name="Hatfull G.F."/>
        </authorList>
    </citation>
    <scope>NUCLEOTIDE SEQUENCE [LARGE SCALE GENOMIC DNA]</scope>
    <source>
        <strain evidence="3 4">DSM 27648</strain>
    </source>
</reference>
<dbReference type="InterPro" id="IPR029044">
    <property type="entry name" value="Nucleotide-diphossugar_trans"/>
</dbReference>
<dbReference type="InterPro" id="IPR001173">
    <property type="entry name" value="Glyco_trans_2-like"/>
</dbReference>
<dbReference type="Pfam" id="PF00535">
    <property type="entry name" value="Glycos_transf_2"/>
    <property type="match status" value="1"/>
</dbReference>